<evidence type="ECO:0000313" key="6">
    <source>
        <dbReference type="Proteomes" id="UP000679220"/>
    </source>
</evidence>
<dbReference type="Gene3D" id="2.40.420.20">
    <property type="match status" value="1"/>
</dbReference>
<protein>
    <submittedName>
        <fullName evidence="5">Efflux RND transporter periplasmic adaptor subunit</fullName>
    </submittedName>
</protein>
<proteinExistence type="predicted"/>
<dbReference type="PANTHER" id="PTHR32347">
    <property type="entry name" value="EFFLUX SYSTEM COMPONENT YKNX-RELATED"/>
    <property type="match status" value="1"/>
</dbReference>
<keyword evidence="6" id="KW-1185">Reference proteome</keyword>
<dbReference type="Proteomes" id="UP000679220">
    <property type="component" value="Unassembled WGS sequence"/>
</dbReference>
<accession>A0A941F5V9</accession>
<evidence type="ECO:0000256" key="2">
    <source>
        <dbReference type="ARBA" id="ARBA00023054"/>
    </source>
</evidence>
<dbReference type="Gene3D" id="2.40.30.170">
    <property type="match status" value="1"/>
</dbReference>
<dbReference type="InterPro" id="IPR058636">
    <property type="entry name" value="Beta-barrel_YknX"/>
</dbReference>
<feature type="coiled-coil region" evidence="3">
    <location>
        <begin position="162"/>
        <end position="189"/>
    </location>
</feature>
<comment type="caution">
    <text evidence="5">The sequence shown here is derived from an EMBL/GenBank/DDBJ whole genome shotgun (WGS) entry which is preliminary data.</text>
</comment>
<evidence type="ECO:0000259" key="4">
    <source>
        <dbReference type="Pfam" id="PF25990"/>
    </source>
</evidence>
<dbReference type="Pfam" id="PF25990">
    <property type="entry name" value="Beta-barrel_YknX"/>
    <property type="match status" value="1"/>
</dbReference>
<dbReference type="AlphaFoldDB" id="A0A941F5V9"/>
<comment type="subcellular location">
    <subcellularLocation>
        <location evidence="1">Cell envelope</location>
    </subcellularLocation>
</comment>
<gene>
    <name evidence="5" type="ORF">KDU71_11730</name>
</gene>
<reference evidence="5" key="2">
    <citation type="submission" date="2021-04" db="EMBL/GenBank/DDBJ databases">
        <authorList>
            <person name="Zhang T."/>
            <person name="Zhang Y."/>
            <person name="Lu D."/>
            <person name="Zuo D."/>
            <person name="Du Z."/>
        </authorList>
    </citation>
    <scope>NUCLEOTIDE SEQUENCE</scope>
    <source>
        <strain evidence="5">JR1</strain>
    </source>
</reference>
<dbReference type="GO" id="GO:0030313">
    <property type="term" value="C:cell envelope"/>
    <property type="evidence" value="ECO:0007669"/>
    <property type="project" value="UniProtKB-SubCell"/>
</dbReference>
<sequence length="436" mass="49014">MKKKHYIIIACIAIGTLSLLLIPRKQSDDNHLSTKAVKGDFTARVYSTGQLQTENSELIVLPKEMSSRNIDMYEIKVSNIVEEGTVVDSGGYVATLDHAAVEELRTKAQEELETSLNAYEDAKIDTNLNLSTLRDELLNADVDLEEKKLILEQSIYESPAVKRKAKLDVERSERDLEQKKRNYKLKQKQDEFKVYRAWEKVKVKQDKVNDIDKLFKVLEVKAPKPGLVIYSYDRFGKKIKAGSTISRWRPQIAELPDLSSMLSKTFINEIDISKVKVGQSVKVGIDAFPEKSFDGEVISVANIGQVIPDGDAKVFEVSVKIDGTDKDLRPAMTTSNIINTAYLEDIIYAPLECIFSNDSLSFVFIKEGGNAYRKQIVQLGISNENHVQLIDGVNEADELLMNTPTDADKKLFSGIEIYERELKAKADSLNNEPANI</sequence>
<dbReference type="EMBL" id="JAGTAR010000017">
    <property type="protein sequence ID" value="MBR8536230.1"/>
    <property type="molecule type" value="Genomic_DNA"/>
</dbReference>
<name>A0A941F5V9_9BACT</name>
<feature type="domain" description="YknX-like beta-barrel" evidence="4">
    <location>
        <begin position="264"/>
        <end position="333"/>
    </location>
</feature>
<evidence type="ECO:0000256" key="1">
    <source>
        <dbReference type="ARBA" id="ARBA00004196"/>
    </source>
</evidence>
<dbReference type="InterPro" id="IPR050465">
    <property type="entry name" value="UPF0194_transport"/>
</dbReference>
<keyword evidence="2 3" id="KW-0175">Coiled coil</keyword>
<dbReference type="RefSeq" id="WP_212191144.1">
    <property type="nucleotide sequence ID" value="NZ_JAGTAR010000017.1"/>
</dbReference>
<evidence type="ECO:0000313" key="5">
    <source>
        <dbReference type="EMBL" id="MBR8536230.1"/>
    </source>
</evidence>
<reference evidence="5" key="1">
    <citation type="journal article" date="2018" name="Int. J. Syst. Evol. Microbiol.">
        <title>Carboxylicivirga sediminis sp. nov., isolated from coastal sediment.</title>
        <authorList>
            <person name="Wang F.Q."/>
            <person name="Ren L.H."/>
            <person name="Zou R.J."/>
            <person name="Sun Y.Z."/>
            <person name="Liu X.J."/>
            <person name="Jiang F."/>
            <person name="Liu L.J."/>
        </authorList>
    </citation>
    <scope>NUCLEOTIDE SEQUENCE</scope>
    <source>
        <strain evidence="5">JR1</strain>
    </source>
</reference>
<evidence type="ECO:0000256" key="3">
    <source>
        <dbReference type="SAM" id="Coils"/>
    </source>
</evidence>
<organism evidence="5 6">
    <name type="scientific">Carboxylicivirga sediminis</name>
    <dbReference type="NCBI Taxonomy" id="2006564"/>
    <lineage>
        <taxon>Bacteria</taxon>
        <taxon>Pseudomonadati</taxon>
        <taxon>Bacteroidota</taxon>
        <taxon>Bacteroidia</taxon>
        <taxon>Marinilabiliales</taxon>
        <taxon>Marinilabiliaceae</taxon>
        <taxon>Carboxylicivirga</taxon>
    </lineage>
</organism>